<feature type="domain" description="SpoVT-AbrB" evidence="8">
    <location>
        <begin position="99"/>
        <end position="142"/>
    </location>
</feature>
<dbReference type="SUPFAM" id="SSF89447">
    <property type="entry name" value="AbrB/MazE/MraZ-like"/>
    <property type="match status" value="1"/>
</dbReference>
<dbReference type="InterPro" id="IPR007159">
    <property type="entry name" value="SpoVT-AbrB_dom"/>
</dbReference>
<evidence type="ECO:0000256" key="4">
    <source>
        <dbReference type="ARBA" id="ARBA00023015"/>
    </source>
</evidence>
<organism evidence="9 10">
    <name type="scientific">candidate division LCP-89 bacterium B3_LCP</name>
    <dbReference type="NCBI Taxonomy" id="2012998"/>
    <lineage>
        <taxon>Bacteria</taxon>
        <taxon>Pseudomonadati</taxon>
        <taxon>Bacteria division LCP-89</taxon>
    </lineage>
</organism>
<evidence type="ECO:0000256" key="5">
    <source>
        <dbReference type="ARBA" id="ARBA00023125"/>
    </source>
</evidence>
<dbReference type="CDD" id="cd16320">
    <property type="entry name" value="MraZ_N"/>
    <property type="match status" value="1"/>
</dbReference>
<reference evidence="9 10" key="1">
    <citation type="submission" date="2017-06" db="EMBL/GenBank/DDBJ databases">
        <title>Novel microbial phyla capable of carbon fixation and sulfur reduction in deep-sea sediments.</title>
        <authorList>
            <person name="Huang J."/>
            <person name="Baker B."/>
            <person name="Wang Y."/>
        </authorList>
    </citation>
    <scope>NUCLEOTIDE SEQUENCE [LARGE SCALE GENOMIC DNA]</scope>
    <source>
        <strain evidence="9">B3_LCP</strain>
    </source>
</reference>
<name>A0A532V2N4_UNCL8</name>
<dbReference type="InterPro" id="IPR003444">
    <property type="entry name" value="MraZ"/>
</dbReference>
<dbReference type="InterPro" id="IPR037914">
    <property type="entry name" value="SpoVT-AbrB_sf"/>
</dbReference>
<dbReference type="CDD" id="cd16321">
    <property type="entry name" value="MraZ_C"/>
    <property type="match status" value="1"/>
</dbReference>
<evidence type="ECO:0000256" key="2">
    <source>
        <dbReference type="ARBA" id="ARBA00022490"/>
    </source>
</evidence>
<dbReference type="GO" id="GO:0003700">
    <property type="term" value="F:DNA-binding transcription factor activity"/>
    <property type="evidence" value="ECO:0007669"/>
    <property type="project" value="UniProtKB-UniRule"/>
</dbReference>
<feature type="domain" description="SpoVT-AbrB" evidence="8">
    <location>
        <begin position="24"/>
        <end position="70"/>
    </location>
</feature>
<dbReference type="Pfam" id="PF02381">
    <property type="entry name" value="MraZ"/>
    <property type="match status" value="2"/>
</dbReference>
<dbReference type="HAMAP" id="MF_01008">
    <property type="entry name" value="MraZ"/>
    <property type="match status" value="1"/>
</dbReference>
<dbReference type="Proteomes" id="UP000319619">
    <property type="component" value="Unassembled WGS sequence"/>
</dbReference>
<dbReference type="NCBIfam" id="TIGR00242">
    <property type="entry name" value="division/cell wall cluster transcriptional repressor MraZ"/>
    <property type="match status" value="1"/>
</dbReference>
<dbReference type="AlphaFoldDB" id="A0A532V2N4"/>
<accession>A0A532V2N4</accession>
<dbReference type="GO" id="GO:0000976">
    <property type="term" value="F:transcription cis-regulatory region binding"/>
    <property type="evidence" value="ECO:0007669"/>
    <property type="project" value="TreeGrafter"/>
</dbReference>
<protein>
    <recommendedName>
        <fullName evidence="1 7">Transcriptional regulator MraZ</fullName>
    </recommendedName>
</protein>
<keyword evidence="5 7" id="KW-0238">DNA-binding</keyword>
<evidence type="ECO:0000256" key="1">
    <source>
        <dbReference type="ARBA" id="ARBA00013860"/>
    </source>
</evidence>
<dbReference type="InterPro" id="IPR035642">
    <property type="entry name" value="MraZ_N"/>
</dbReference>
<dbReference type="InterPro" id="IPR035644">
    <property type="entry name" value="MraZ_C"/>
</dbReference>
<dbReference type="Gene3D" id="3.40.1550.20">
    <property type="entry name" value="Transcriptional regulator MraZ domain"/>
    <property type="match status" value="1"/>
</dbReference>
<evidence type="ECO:0000259" key="8">
    <source>
        <dbReference type="PROSITE" id="PS51740"/>
    </source>
</evidence>
<keyword evidence="3" id="KW-0677">Repeat</keyword>
<sequence>MSKEPEKKTGKGKSNPFPNSFTDEFLYTIDNRGRINFPAPFRRILSDASKDRVVIARGLDNCLLIYPRDVWEVRRKDFNPSPYASRNQRRLQRELLHGARESSFDSQGRISIPSRLMKLAKLEKEALIIGVGDWVEVWNPSVYEQYLAQTDQQVESILEDYANRSSSSTSDSTDK</sequence>
<keyword evidence="6 7" id="KW-0804">Transcription</keyword>
<dbReference type="GO" id="GO:0009295">
    <property type="term" value="C:nucleoid"/>
    <property type="evidence" value="ECO:0007669"/>
    <property type="project" value="UniProtKB-SubCell"/>
</dbReference>
<evidence type="ECO:0000313" key="9">
    <source>
        <dbReference type="EMBL" id="TKJ41480.1"/>
    </source>
</evidence>
<dbReference type="EMBL" id="NJBN01000002">
    <property type="protein sequence ID" value="TKJ41480.1"/>
    <property type="molecule type" value="Genomic_DNA"/>
</dbReference>
<comment type="similarity">
    <text evidence="7">Belongs to the MraZ family.</text>
</comment>
<keyword evidence="4 7" id="KW-0805">Transcription regulation</keyword>
<comment type="subunit">
    <text evidence="7">Forms oligomers.</text>
</comment>
<evidence type="ECO:0000256" key="3">
    <source>
        <dbReference type="ARBA" id="ARBA00022737"/>
    </source>
</evidence>
<dbReference type="InterPro" id="IPR020603">
    <property type="entry name" value="MraZ_dom"/>
</dbReference>
<gene>
    <name evidence="7 9" type="primary">mraZ</name>
    <name evidence="9" type="ORF">CEE37_02655</name>
</gene>
<dbReference type="PANTHER" id="PTHR34701:SF1">
    <property type="entry name" value="TRANSCRIPTIONAL REGULATOR MRAZ"/>
    <property type="match status" value="1"/>
</dbReference>
<dbReference type="PANTHER" id="PTHR34701">
    <property type="entry name" value="TRANSCRIPTIONAL REGULATOR MRAZ"/>
    <property type="match status" value="1"/>
</dbReference>
<comment type="subcellular location">
    <subcellularLocation>
        <location evidence="7">Cytoplasm</location>
        <location evidence="7">Nucleoid</location>
    </subcellularLocation>
</comment>
<dbReference type="GO" id="GO:2000143">
    <property type="term" value="P:negative regulation of DNA-templated transcription initiation"/>
    <property type="evidence" value="ECO:0007669"/>
    <property type="project" value="TreeGrafter"/>
</dbReference>
<comment type="caution">
    <text evidence="9">The sequence shown here is derived from an EMBL/GenBank/DDBJ whole genome shotgun (WGS) entry which is preliminary data.</text>
</comment>
<evidence type="ECO:0000256" key="7">
    <source>
        <dbReference type="HAMAP-Rule" id="MF_01008"/>
    </source>
</evidence>
<dbReference type="GO" id="GO:0005737">
    <property type="term" value="C:cytoplasm"/>
    <property type="evidence" value="ECO:0007669"/>
    <property type="project" value="UniProtKB-UniRule"/>
</dbReference>
<dbReference type="InterPro" id="IPR038619">
    <property type="entry name" value="MraZ_sf"/>
</dbReference>
<evidence type="ECO:0000256" key="6">
    <source>
        <dbReference type="ARBA" id="ARBA00023163"/>
    </source>
</evidence>
<evidence type="ECO:0000313" key="10">
    <source>
        <dbReference type="Proteomes" id="UP000319619"/>
    </source>
</evidence>
<keyword evidence="2 7" id="KW-0963">Cytoplasm</keyword>
<dbReference type="PROSITE" id="PS51740">
    <property type="entry name" value="SPOVT_ABRB"/>
    <property type="match status" value="2"/>
</dbReference>
<proteinExistence type="inferred from homology"/>